<dbReference type="AlphaFoldDB" id="A0A0V0QJV6"/>
<gene>
    <name evidence="2" type="ORF">PPERSA_10076</name>
</gene>
<sequence length="270" mass="32269">MENLKEIQIKNQNINLELTKENRKLAILEGKIQSLENQKETLRQNLKSYNIGFLQKQIDTKAEAEQSNQKKLEQFINAASLIKFYNNTIFQQVQDAKKAKLKQEQDPYKIFPLEYDEYIQNRTETMKKYSQDLEVLENKIIQLQNQLKEQDNLEDKLKNYEQLRIKDEAEMQNVLEQLKQLKINKKDQKQIQKNLQYQQEQVQKKILALRDEIDDLLSKNDDIINKINDQCSKYQTHFHAYKSELLWSMPKIDKKLISKTNKFISIISEL</sequence>
<evidence type="ECO:0000313" key="2">
    <source>
        <dbReference type="EMBL" id="KRX02459.1"/>
    </source>
</evidence>
<comment type="caution">
    <text evidence="2">The sequence shown here is derived from an EMBL/GenBank/DDBJ whole genome shotgun (WGS) entry which is preliminary data.</text>
</comment>
<evidence type="ECO:0000256" key="1">
    <source>
        <dbReference type="SAM" id="Coils"/>
    </source>
</evidence>
<keyword evidence="1" id="KW-0175">Coiled coil</keyword>
<dbReference type="Proteomes" id="UP000054937">
    <property type="component" value="Unassembled WGS sequence"/>
</dbReference>
<proteinExistence type="predicted"/>
<reference evidence="2 3" key="1">
    <citation type="journal article" date="2015" name="Sci. Rep.">
        <title>Genome of the facultative scuticociliatosis pathogen Pseudocohnilembus persalinus provides insight into its virulence through horizontal gene transfer.</title>
        <authorList>
            <person name="Xiong J."/>
            <person name="Wang G."/>
            <person name="Cheng J."/>
            <person name="Tian M."/>
            <person name="Pan X."/>
            <person name="Warren A."/>
            <person name="Jiang C."/>
            <person name="Yuan D."/>
            <person name="Miao W."/>
        </authorList>
    </citation>
    <scope>NUCLEOTIDE SEQUENCE [LARGE SCALE GENOMIC DNA]</scope>
    <source>
        <strain evidence="2">36N120E</strain>
    </source>
</reference>
<feature type="coiled-coil region" evidence="1">
    <location>
        <begin position="119"/>
        <end position="226"/>
    </location>
</feature>
<name>A0A0V0QJV6_PSEPJ</name>
<evidence type="ECO:0000313" key="3">
    <source>
        <dbReference type="Proteomes" id="UP000054937"/>
    </source>
</evidence>
<organism evidence="2 3">
    <name type="scientific">Pseudocohnilembus persalinus</name>
    <name type="common">Ciliate</name>
    <dbReference type="NCBI Taxonomy" id="266149"/>
    <lineage>
        <taxon>Eukaryota</taxon>
        <taxon>Sar</taxon>
        <taxon>Alveolata</taxon>
        <taxon>Ciliophora</taxon>
        <taxon>Intramacronucleata</taxon>
        <taxon>Oligohymenophorea</taxon>
        <taxon>Scuticociliatia</taxon>
        <taxon>Philasterida</taxon>
        <taxon>Pseudocohnilembidae</taxon>
        <taxon>Pseudocohnilembus</taxon>
    </lineage>
</organism>
<dbReference type="InParanoid" id="A0A0V0QJV6"/>
<accession>A0A0V0QJV6</accession>
<protein>
    <submittedName>
        <fullName evidence="2">Uncharacterized protein</fullName>
    </submittedName>
</protein>
<feature type="coiled-coil region" evidence="1">
    <location>
        <begin position="4"/>
        <end position="74"/>
    </location>
</feature>
<keyword evidence="3" id="KW-1185">Reference proteome</keyword>
<dbReference type="EMBL" id="LDAU01000155">
    <property type="protein sequence ID" value="KRX02459.1"/>
    <property type="molecule type" value="Genomic_DNA"/>
</dbReference>